<comment type="subunit">
    <text evidence="2">Homodimer.</text>
</comment>
<dbReference type="Proteomes" id="UP000248161">
    <property type="component" value="Unassembled WGS sequence"/>
</dbReference>
<dbReference type="InterPro" id="IPR014729">
    <property type="entry name" value="Rossmann-like_a/b/a_fold"/>
</dbReference>
<evidence type="ECO:0000256" key="13">
    <source>
        <dbReference type="ARBA" id="ARBA00023146"/>
    </source>
</evidence>
<comment type="similarity">
    <text evidence="17">Belongs to the class-I aminoacyl-tRNA synthetase family.</text>
</comment>
<sequence length="729" mass="83002">MAWPYANGPLHLGHVAGNCLPADIQFRYERARGRRVLMCSGSDEHGTPITLTAEEEGTEPQDIVDHFHQINKKALIDMGCSWVMDVDPRGPEYGGALYNRTSDPRHKELVRDLFTLMLEAKMLERKTMQQYCSVSKDGSIRFLPDRYVEGDCPVCSFSGARGDQCDDCGATYETHELMNPISKLDADANIEVRNTDHLFFRLDLFQDSLNSHYLERKEVWKPNVRSMTKNWLDMGLRPRAVTRDIDWGIELPLSGSEWDSKRVYVWFEAVQGYYTCARIWAERFADEAGHPDGVDAWRNWWTVSEDGYVPKHLYFMGKDNIPFHTIIWPAILMGINSAQSGNPVSHTPLPNDLVLEANVPANEYLMLQGGQFSKSRKHAVWLPSFLERFDPDTLRYYLSINMPEGHDTDFRWDEFVDRVNNELIGTYANFVHRVMTLSHRLSNDGSNPLSDFDSPDEHTEAQSIISRHLEDAIQSMERQRFKEALRSIMNIAQLGNSILQEAAPWKHLDGDDTPETRKSLSSLAFTWRMCRGLAVTLRPFIPYQSDRLWAMLNEPSDIDSILWDDAFSYDSRLEWNVDEPAPLFEKLDLEEIISTEQSLAEMESDSKVNDVSRPHNQPESDYIEFEDFLKVEMKTGKIVSVEDHPDADTLYVIIIEDGPDSTRTLCAGLKGIYEPSELEGLNVVYVANLKPRKLRGVLSEGMLLAADDGKGGVSVLTLDGDMPPGSVVR</sequence>
<dbReference type="PANTHER" id="PTHR45765">
    <property type="entry name" value="METHIONINE--TRNA LIGASE"/>
    <property type="match status" value="1"/>
</dbReference>
<evidence type="ECO:0000256" key="3">
    <source>
        <dbReference type="ARBA" id="ARBA00012838"/>
    </source>
</evidence>
<dbReference type="InterPro" id="IPR014758">
    <property type="entry name" value="Met-tRNA_synth"/>
</dbReference>
<gene>
    <name evidence="19" type="ORF">CXX69_02210</name>
</gene>
<dbReference type="SUPFAM" id="SSF47323">
    <property type="entry name" value="Anticodon-binding domain of a subclass of class I aminoacyl-tRNA synthetases"/>
    <property type="match status" value="1"/>
</dbReference>
<dbReference type="SUPFAM" id="SSF50249">
    <property type="entry name" value="Nucleic acid-binding proteins"/>
    <property type="match status" value="1"/>
</dbReference>
<dbReference type="GO" id="GO:0005524">
    <property type="term" value="F:ATP binding"/>
    <property type="evidence" value="ECO:0007669"/>
    <property type="project" value="UniProtKB-KW"/>
</dbReference>
<dbReference type="SUPFAM" id="SSF57770">
    <property type="entry name" value="Methionyl-tRNA synthetase (MetRS), Zn-domain"/>
    <property type="match status" value="1"/>
</dbReference>
<dbReference type="Gene3D" id="2.20.28.20">
    <property type="entry name" value="Methionyl-tRNA synthetase, Zn-domain"/>
    <property type="match status" value="1"/>
</dbReference>
<evidence type="ECO:0000256" key="12">
    <source>
        <dbReference type="ARBA" id="ARBA00022917"/>
    </source>
</evidence>
<organism evidence="19 20">
    <name type="scientific">Candidatus Thalassarchaeum betae</name>
    <dbReference type="NCBI Taxonomy" id="2599289"/>
    <lineage>
        <taxon>Archaea</taxon>
        <taxon>Methanobacteriati</taxon>
        <taxon>Thermoplasmatota</taxon>
        <taxon>Candidatus Poseidoniia</taxon>
        <taxon>Candidatus Poseidoniales</taxon>
        <taxon>Candidatus Thalassarchaeaceae</taxon>
        <taxon>Candidatus Thalassarchaeum</taxon>
    </lineage>
</organism>
<dbReference type="FunFam" id="2.20.28.20:FF:000001">
    <property type="entry name" value="Methionine--tRNA ligase"/>
    <property type="match status" value="1"/>
</dbReference>
<dbReference type="PRINTS" id="PR01041">
    <property type="entry name" value="TRNASYNTHMET"/>
</dbReference>
<evidence type="ECO:0000256" key="11">
    <source>
        <dbReference type="ARBA" id="ARBA00022884"/>
    </source>
</evidence>
<protein>
    <recommendedName>
        <fullName evidence="3">methionine--tRNA ligase</fullName>
        <ecNumber evidence="3">6.1.1.10</ecNumber>
    </recommendedName>
    <alternativeName>
        <fullName evidence="14">Methionyl-tRNA synthetase</fullName>
    </alternativeName>
</protein>
<accession>A0A2V3HW22</accession>
<dbReference type="PANTHER" id="PTHR45765:SF1">
    <property type="entry name" value="METHIONINE--TRNA LIGASE, CYTOPLASMIC"/>
    <property type="match status" value="1"/>
</dbReference>
<evidence type="ECO:0000256" key="7">
    <source>
        <dbReference type="ARBA" id="ARBA00022723"/>
    </source>
</evidence>
<dbReference type="AlphaFoldDB" id="A0A2V3HW22"/>
<evidence type="ECO:0000256" key="14">
    <source>
        <dbReference type="ARBA" id="ARBA00030904"/>
    </source>
</evidence>
<dbReference type="PROSITE" id="PS50886">
    <property type="entry name" value="TRBD"/>
    <property type="match status" value="1"/>
</dbReference>
<dbReference type="NCBIfam" id="TIGR00398">
    <property type="entry name" value="metG"/>
    <property type="match status" value="1"/>
</dbReference>
<keyword evidence="6 17" id="KW-0436">Ligase</keyword>
<dbReference type="Gene3D" id="3.40.50.620">
    <property type="entry name" value="HUPs"/>
    <property type="match status" value="1"/>
</dbReference>
<keyword evidence="11 16" id="KW-0694">RNA-binding</keyword>
<dbReference type="SUPFAM" id="SSF52374">
    <property type="entry name" value="Nucleotidylyl transferase"/>
    <property type="match status" value="1"/>
</dbReference>
<dbReference type="Pfam" id="PF19303">
    <property type="entry name" value="Anticodon_3"/>
    <property type="match status" value="1"/>
</dbReference>
<evidence type="ECO:0000256" key="4">
    <source>
        <dbReference type="ARBA" id="ARBA00022490"/>
    </source>
</evidence>
<dbReference type="Pfam" id="PF01588">
    <property type="entry name" value="tRNA_bind"/>
    <property type="match status" value="1"/>
</dbReference>
<name>A0A2V3HW22_9ARCH</name>
<evidence type="ECO:0000256" key="10">
    <source>
        <dbReference type="ARBA" id="ARBA00022840"/>
    </source>
</evidence>
<dbReference type="InterPro" id="IPR023458">
    <property type="entry name" value="Met-tRNA_ligase_1"/>
</dbReference>
<evidence type="ECO:0000256" key="8">
    <source>
        <dbReference type="ARBA" id="ARBA00022741"/>
    </source>
</evidence>
<comment type="catalytic activity">
    <reaction evidence="15">
        <text>tRNA(Met) + L-methionine + ATP = L-methionyl-tRNA(Met) + AMP + diphosphate</text>
        <dbReference type="Rhea" id="RHEA:13481"/>
        <dbReference type="Rhea" id="RHEA-COMP:9667"/>
        <dbReference type="Rhea" id="RHEA-COMP:9698"/>
        <dbReference type="ChEBI" id="CHEBI:30616"/>
        <dbReference type="ChEBI" id="CHEBI:33019"/>
        <dbReference type="ChEBI" id="CHEBI:57844"/>
        <dbReference type="ChEBI" id="CHEBI:78442"/>
        <dbReference type="ChEBI" id="CHEBI:78530"/>
        <dbReference type="ChEBI" id="CHEBI:456215"/>
        <dbReference type="EC" id="6.1.1.10"/>
    </reaction>
</comment>
<feature type="domain" description="TRNA-binding" evidence="18">
    <location>
        <begin position="627"/>
        <end position="729"/>
    </location>
</feature>
<reference evidence="19 20" key="1">
    <citation type="journal article" date="2015" name="Nat. Commun.">
        <title>Genomic and transcriptomic evidence for scavenging of diverse organic compounds by widespread deep-sea archaea.</title>
        <authorList>
            <person name="Li M."/>
            <person name="Baker B.J."/>
            <person name="Anantharaman K."/>
            <person name="Jain S."/>
            <person name="Breier J.A."/>
            <person name="Dick G.J."/>
        </authorList>
    </citation>
    <scope>NUCLEOTIDE SEQUENCE [LARGE SCALE GENOMIC DNA]</scope>
    <source>
        <strain evidence="19">Cayman_51_deep</strain>
    </source>
</reference>
<proteinExistence type="inferred from homology"/>
<dbReference type="EMBL" id="PSPG01000004">
    <property type="protein sequence ID" value="PXF21941.1"/>
    <property type="molecule type" value="Genomic_DNA"/>
</dbReference>
<dbReference type="InterPro" id="IPR004495">
    <property type="entry name" value="Met-tRNA-synth_bsu_C"/>
</dbReference>
<keyword evidence="12 17" id="KW-0648">Protein biosynthesis</keyword>
<dbReference type="InterPro" id="IPR001412">
    <property type="entry name" value="aa-tRNA-synth_I_CS"/>
</dbReference>
<dbReference type="EC" id="6.1.1.10" evidence="3"/>
<dbReference type="Pfam" id="PF09334">
    <property type="entry name" value="tRNA-synt_1g"/>
    <property type="match status" value="1"/>
</dbReference>
<dbReference type="GO" id="GO:0006431">
    <property type="term" value="P:methionyl-tRNA aminoacylation"/>
    <property type="evidence" value="ECO:0007669"/>
    <property type="project" value="InterPro"/>
</dbReference>
<keyword evidence="7" id="KW-0479">Metal-binding</keyword>
<dbReference type="InterPro" id="IPR009080">
    <property type="entry name" value="tRNAsynth_Ia_anticodon-bd"/>
</dbReference>
<evidence type="ECO:0000256" key="2">
    <source>
        <dbReference type="ARBA" id="ARBA00011738"/>
    </source>
</evidence>
<dbReference type="Gene3D" id="1.10.730.10">
    <property type="entry name" value="Isoleucyl-tRNA Synthetase, Domain 1"/>
    <property type="match status" value="1"/>
</dbReference>
<evidence type="ECO:0000256" key="15">
    <source>
        <dbReference type="ARBA" id="ARBA00047364"/>
    </source>
</evidence>
<dbReference type="PROSITE" id="PS00178">
    <property type="entry name" value="AA_TRNA_LIGASE_I"/>
    <property type="match status" value="1"/>
</dbReference>
<evidence type="ECO:0000313" key="19">
    <source>
        <dbReference type="EMBL" id="PXF21941.1"/>
    </source>
</evidence>
<dbReference type="InterPro" id="IPR002547">
    <property type="entry name" value="tRNA-bd_dom"/>
</dbReference>
<dbReference type="GO" id="GO:0004825">
    <property type="term" value="F:methionine-tRNA ligase activity"/>
    <property type="evidence" value="ECO:0007669"/>
    <property type="project" value="UniProtKB-EC"/>
</dbReference>
<evidence type="ECO:0000256" key="1">
    <source>
        <dbReference type="ARBA" id="ARBA00004496"/>
    </source>
</evidence>
<dbReference type="GO" id="GO:0000049">
    <property type="term" value="F:tRNA binding"/>
    <property type="evidence" value="ECO:0007669"/>
    <property type="project" value="UniProtKB-UniRule"/>
</dbReference>
<evidence type="ECO:0000256" key="6">
    <source>
        <dbReference type="ARBA" id="ARBA00022598"/>
    </source>
</evidence>
<keyword evidence="4" id="KW-0963">Cytoplasm</keyword>
<dbReference type="InterPro" id="IPR041872">
    <property type="entry name" value="Anticodon_Met"/>
</dbReference>
<keyword evidence="10 17" id="KW-0067">ATP-binding</keyword>
<evidence type="ECO:0000259" key="18">
    <source>
        <dbReference type="PROSITE" id="PS50886"/>
    </source>
</evidence>
<dbReference type="InterPro" id="IPR015413">
    <property type="entry name" value="Methionyl/Leucyl_tRNA_Synth"/>
</dbReference>
<dbReference type="GO" id="GO:0046872">
    <property type="term" value="F:metal ion binding"/>
    <property type="evidence" value="ECO:0007669"/>
    <property type="project" value="UniProtKB-KW"/>
</dbReference>
<evidence type="ECO:0000256" key="17">
    <source>
        <dbReference type="RuleBase" id="RU363039"/>
    </source>
</evidence>
<keyword evidence="9" id="KW-0862">Zinc</keyword>
<evidence type="ECO:0000313" key="20">
    <source>
        <dbReference type="Proteomes" id="UP000248161"/>
    </source>
</evidence>
<comment type="caution">
    <text evidence="19">The sequence shown here is derived from an EMBL/GenBank/DDBJ whole genome shotgun (WGS) entry which is preliminary data.</text>
</comment>
<keyword evidence="13 17" id="KW-0030">Aminoacyl-tRNA synthetase</keyword>
<dbReference type="InterPro" id="IPR012340">
    <property type="entry name" value="NA-bd_OB-fold"/>
</dbReference>
<keyword evidence="5 16" id="KW-0820">tRNA-binding</keyword>
<dbReference type="NCBIfam" id="NF001100">
    <property type="entry name" value="PRK00133.1"/>
    <property type="match status" value="1"/>
</dbReference>
<evidence type="ECO:0000256" key="16">
    <source>
        <dbReference type="PROSITE-ProRule" id="PRU00209"/>
    </source>
</evidence>
<evidence type="ECO:0000256" key="9">
    <source>
        <dbReference type="ARBA" id="ARBA00022833"/>
    </source>
</evidence>
<keyword evidence="8 17" id="KW-0547">Nucleotide-binding</keyword>
<dbReference type="InterPro" id="IPR029038">
    <property type="entry name" value="MetRS_Zn"/>
</dbReference>
<evidence type="ECO:0000256" key="5">
    <source>
        <dbReference type="ARBA" id="ARBA00022555"/>
    </source>
</evidence>
<comment type="subcellular location">
    <subcellularLocation>
        <location evidence="1">Cytoplasm</location>
    </subcellularLocation>
</comment>
<dbReference type="CDD" id="cd02800">
    <property type="entry name" value="tRNA_bind_EcMetRS_like"/>
    <property type="match status" value="1"/>
</dbReference>
<dbReference type="GO" id="GO:0005829">
    <property type="term" value="C:cytosol"/>
    <property type="evidence" value="ECO:0007669"/>
    <property type="project" value="TreeGrafter"/>
</dbReference>
<dbReference type="Gene3D" id="2.40.50.140">
    <property type="entry name" value="Nucleic acid-binding proteins"/>
    <property type="match status" value="1"/>
</dbReference>
<dbReference type="InterPro" id="IPR033911">
    <property type="entry name" value="MetRS_core"/>
</dbReference>